<evidence type="ECO:0000313" key="3">
    <source>
        <dbReference type="Proteomes" id="UP000620124"/>
    </source>
</evidence>
<accession>A0A8H7D1E7</accession>
<organism evidence="2 3">
    <name type="scientific">Mycena venus</name>
    <dbReference type="NCBI Taxonomy" id="2733690"/>
    <lineage>
        <taxon>Eukaryota</taxon>
        <taxon>Fungi</taxon>
        <taxon>Dikarya</taxon>
        <taxon>Basidiomycota</taxon>
        <taxon>Agaricomycotina</taxon>
        <taxon>Agaricomycetes</taxon>
        <taxon>Agaricomycetidae</taxon>
        <taxon>Agaricales</taxon>
        <taxon>Marasmiineae</taxon>
        <taxon>Mycenaceae</taxon>
        <taxon>Mycena</taxon>
    </lineage>
</organism>
<dbReference type="EMBL" id="JACAZI010000006">
    <property type="protein sequence ID" value="KAF7357970.1"/>
    <property type="molecule type" value="Genomic_DNA"/>
</dbReference>
<dbReference type="Proteomes" id="UP000620124">
    <property type="component" value="Unassembled WGS sequence"/>
</dbReference>
<dbReference type="OrthoDB" id="3266915at2759"/>
<evidence type="ECO:0000313" key="2">
    <source>
        <dbReference type="EMBL" id="KAF7357970.1"/>
    </source>
</evidence>
<evidence type="ECO:0000256" key="1">
    <source>
        <dbReference type="SAM" id="MobiDB-lite"/>
    </source>
</evidence>
<gene>
    <name evidence="2" type="ORF">MVEN_00843800</name>
</gene>
<feature type="region of interest" description="Disordered" evidence="1">
    <location>
        <begin position="68"/>
        <end position="97"/>
    </location>
</feature>
<name>A0A8H7D1E7_9AGAR</name>
<reference evidence="2" key="1">
    <citation type="submission" date="2020-05" db="EMBL/GenBank/DDBJ databases">
        <title>Mycena genomes resolve the evolution of fungal bioluminescence.</title>
        <authorList>
            <person name="Tsai I.J."/>
        </authorList>
    </citation>
    <scope>NUCLEOTIDE SEQUENCE</scope>
    <source>
        <strain evidence="2">CCC161011</strain>
    </source>
</reference>
<sequence length="468" mass="51236">MLSVRPEEGRLRTNMAFAKTPGRENANRGLLMTVHGKGKHTQNSLAQLQPHSVQPTRTKSLHLIPATEKKPSHLKPRPLGDKTPFPNREPPSFVTPLPGDQKIAKLVLEAKPQPPAGTTPASAPRPSSARTHVRAPRNSSGLHSHLAFQTPATNGRPWDVSPLAPSPVPLPVPEPEEQDDYDEVEYMPPKVDVEATWVPPLDFELPDYAEVGREMRRRAMGWAYDDEVPLEIVPAVAMGEGEVWEMPVLEQPELDPDDPFVSASSTKQQRAPIPIATKTRRSLVAVGAMRAAVATTAATSGFRSTRLPAPQHIITRCCSCPSPWDRNTSHCRRAYHWAGRGGRDGSGARSRGRGEGDWSGAIADFFGSRSCCTLRYRVDTATASSNDIAHGSTWLSGTKTKRDGDWERVRDRVRLLVGDCDCGGTVFRDDDDYGCVEIEIDSDASARSDDQTPHLDAPCTSTCCLRRG</sequence>
<feature type="region of interest" description="Disordered" evidence="1">
    <location>
        <begin position="112"/>
        <end position="170"/>
    </location>
</feature>
<protein>
    <submittedName>
        <fullName evidence="2">Uncharacterized protein</fullName>
    </submittedName>
</protein>
<keyword evidence="3" id="KW-1185">Reference proteome</keyword>
<dbReference type="AlphaFoldDB" id="A0A8H7D1E7"/>
<proteinExistence type="predicted"/>
<comment type="caution">
    <text evidence="2">The sequence shown here is derived from an EMBL/GenBank/DDBJ whole genome shotgun (WGS) entry which is preliminary data.</text>
</comment>